<reference evidence="8 9" key="1">
    <citation type="submission" date="2017-05" db="EMBL/GenBank/DDBJ databases">
        <title>Vagococcus spp. assemblies.</title>
        <authorList>
            <person name="Gulvik C.A."/>
        </authorList>
    </citation>
    <scope>NUCLEOTIDE SEQUENCE [LARGE SCALE GENOMIC DNA]</scope>
    <source>
        <strain evidence="8 9">CCUG 41755</strain>
    </source>
</reference>
<dbReference type="RefSeq" id="WP_126831636.1">
    <property type="nucleotide sequence ID" value="NZ_CBCRYB010000001.1"/>
</dbReference>
<dbReference type="InterPro" id="IPR001478">
    <property type="entry name" value="PDZ"/>
</dbReference>
<dbReference type="PROSITE" id="PS50106">
    <property type="entry name" value="PDZ"/>
    <property type="match status" value="1"/>
</dbReference>
<dbReference type="InterPro" id="IPR001940">
    <property type="entry name" value="Peptidase_S1C"/>
</dbReference>
<dbReference type="GO" id="GO:0004252">
    <property type="term" value="F:serine-type endopeptidase activity"/>
    <property type="evidence" value="ECO:0007669"/>
    <property type="project" value="InterPro"/>
</dbReference>
<dbReference type="Pfam" id="PF13180">
    <property type="entry name" value="PDZ_2"/>
    <property type="match status" value="1"/>
</dbReference>
<feature type="transmembrane region" description="Helical" evidence="6">
    <location>
        <begin position="21"/>
        <end position="39"/>
    </location>
</feature>
<evidence type="ECO:0000256" key="2">
    <source>
        <dbReference type="ARBA" id="ARBA00022670"/>
    </source>
</evidence>
<keyword evidence="6" id="KW-0472">Membrane</keyword>
<evidence type="ECO:0000313" key="9">
    <source>
        <dbReference type="Proteomes" id="UP000287101"/>
    </source>
</evidence>
<feature type="region of interest" description="Disordered" evidence="5">
    <location>
        <begin position="102"/>
        <end position="125"/>
    </location>
</feature>
<dbReference type="EMBL" id="NGJY01000002">
    <property type="protein sequence ID" value="RSU03427.1"/>
    <property type="molecule type" value="Genomic_DNA"/>
</dbReference>
<keyword evidence="2 8" id="KW-0645">Protease</keyword>
<evidence type="ECO:0000256" key="1">
    <source>
        <dbReference type="ARBA" id="ARBA00010541"/>
    </source>
</evidence>
<keyword evidence="6" id="KW-1133">Transmembrane helix</keyword>
<accession>A0A430A8M0</accession>
<dbReference type="PANTHER" id="PTHR43343:SF3">
    <property type="entry name" value="PROTEASE DO-LIKE 8, CHLOROPLASTIC"/>
    <property type="match status" value="1"/>
</dbReference>
<keyword evidence="3" id="KW-0378">Hydrolase</keyword>
<dbReference type="Pfam" id="PF13365">
    <property type="entry name" value="Trypsin_2"/>
    <property type="match status" value="1"/>
</dbReference>
<dbReference type="PRINTS" id="PR00834">
    <property type="entry name" value="PROTEASES2C"/>
</dbReference>
<evidence type="ECO:0000256" key="6">
    <source>
        <dbReference type="SAM" id="Phobius"/>
    </source>
</evidence>
<dbReference type="OrthoDB" id="9758917at2"/>
<evidence type="ECO:0000313" key="8">
    <source>
        <dbReference type="EMBL" id="RSU03427.1"/>
    </source>
</evidence>
<gene>
    <name evidence="8" type="ORF">CBF31_06865</name>
</gene>
<dbReference type="SUPFAM" id="SSF50494">
    <property type="entry name" value="Trypsin-like serine proteases"/>
    <property type="match status" value="1"/>
</dbReference>
<keyword evidence="9" id="KW-1185">Reference proteome</keyword>
<dbReference type="PANTHER" id="PTHR43343">
    <property type="entry name" value="PEPTIDASE S12"/>
    <property type="match status" value="1"/>
</dbReference>
<organism evidence="8 9">
    <name type="scientific">Vagococcus fessus</name>
    <dbReference type="NCBI Taxonomy" id="120370"/>
    <lineage>
        <taxon>Bacteria</taxon>
        <taxon>Bacillati</taxon>
        <taxon>Bacillota</taxon>
        <taxon>Bacilli</taxon>
        <taxon>Lactobacillales</taxon>
        <taxon>Enterococcaceae</taxon>
        <taxon>Vagococcus</taxon>
    </lineage>
</organism>
<comment type="caution">
    <text evidence="8">The sequence shown here is derived from an EMBL/GenBank/DDBJ whole genome shotgun (WGS) entry which is preliminary data.</text>
</comment>
<dbReference type="AlphaFoldDB" id="A0A430A8M0"/>
<dbReference type="SUPFAM" id="SSF50156">
    <property type="entry name" value="PDZ domain-like"/>
    <property type="match status" value="1"/>
</dbReference>
<dbReference type="GO" id="GO:0006508">
    <property type="term" value="P:proteolysis"/>
    <property type="evidence" value="ECO:0007669"/>
    <property type="project" value="UniProtKB-KW"/>
</dbReference>
<evidence type="ECO:0000256" key="3">
    <source>
        <dbReference type="ARBA" id="ARBA00022801"/>
    </source>
</evidence>
<keyword evidence="4" id="KW-0720">Serine protease</keyword>
<dbReference type="InterPro" id="IPR051201">
    <property type="entry name" value="Chloro_Bact_Ser_Proteases"/>
</dbReference>
<dbReference type="Gene3D" id="2.40.10.10">
    <property type="entry name" value="Trypsin-like serine proteases"/>
    <property type="match status" value="2"/>
</dbReference>
<proteinExistence type="inferred from homology"/>
<dbReference type="InterPro" id="IPR036034">
    <property type="entry name" value="PDZ_sf"/>
</dbReference>
<dbReference type="InterPro" id="IPR043504">
    <property type="entry name" value="Peptidase_S1_PA_chymotrypsin"/>
</dbReference>
<dbReference type="InterPro" id="IPR009003">
    <property type="entry name" value="Peptidase_S1_PA"/>
</dbReference>
<feature type="domain" description="PDZ" evidence="7">
    <location>
        <begin position="299"/>
        <end position="399"/>
    </location>
</feature>
<dbReference type="SMART" id="SM00228">
    <property type="entry name" value="PDZ"/>
    <property type="match status" value="1"/>
</dbReference>
<dbReference type="Proteomes" id="UP000287101">
    <property type="component" value="Unassembled WGS sequence"/>
</dbReference>
<dbReference type="CDD" id="cd06781">
    <property type="entry name" value="cpPDZ_BsHtra-like"/>
    <property type="match status" value="1"/>
</dbReference>
<evidence type="ECO:0000259" key="7">
    <source>
        <dbReference type="PROSITE" id="PS50106"/>
    </source>
</evidence>
<evidence type="ECO:0000256" key="4">
    <source>
        <dbReference type="ARBA" id="ARBA00022825"/>
    </source>
</evidence>
<dbReference type="Gene3D" id="2.30.42.10">
    <property type="match status" value="1"/>
</dbReference>
<name>A0A430A8M0_9ENTE</name>
<sequence length="419" mass="44388">MNKNERSTQTPQSNKGFFKGILGGLIGGAVAVGATVLLIKPAPLTQEVPQSTNSTAKTSKLKLDVESNTSTAIEKVQDAVVSVVNLQKKEQLNDFERFFGQLNGQQEQPQKEKSDDELEASSEGSGVIYRKDGKKAYIVTNNHVVDGSDGLEILMNDGTKVPAKLVGTDSYTDLAVLEIPSDKVKTTADFGDSDKLKVGEPAIAIGSPLGSVYANSATLGIISAKDRKITNTNENGQPVNINALQTDAAINPGNSGGPLINIAGQVIGINSIKIAAASSGIAAEGMGFSIPSNDVVSIISQLEKDGKVTRPMLGITMSDLSVISSEQQERILKVPASVKTGVIVRSLQLASPAEKAGLKQYDVIVEIDGKAIENGTDLQSILYKKKVGDTVKVTYYREKEKMTTNVELTLDQAAALKDK</sequence>
<keyword evidence="6" id="KW-0812">Transmembrane</keyword>
<protein>
    <submittedName>
        <fullName evidence="8">Serine protease</fullName>
    </submittedName>
</protein>
<evidence type="ECO:0000256" key="5">
    <source>
        <dbReference type="SAM" id="MobiDB-lite"/>
    </source>
</evidence>
<comment type="similarity">
    <text evidence="1">Belongs to the peptidase S1C family.</text>
</comment>